<gene>
    <name evidence="1" type="ORF">Pint_16041</name>
</gene>
<name>A0ACC0ZFU6_9ROSI</name>
<sequence length="44" mass="4850">MQHCFVRLSPIVENSSLLPPIGVLVVSQSQRGSLSFWTNHLSSP</sequence>
<dbReference type="EMBL" id="CM047737">
    <property type="protein sequence ID" value="KAJ0049444.1"/>
    <property type="molecule type" value="Genomic_DNA"/>
</dbReference>
<organism evidence="1 2">
    <name type="scientific">Pistacia integerrima</name>
    <dbReference type="NCBI Taxonomy" id="434235"/>
    <lineage>
        <taxon>Eukaryota</taxon>
        <taxon>Viridiplantae</taxon>
        <taxon>Streptophyta</taxon>
        <taxon>Embryophyta</taxon>
        <taxon>Tracheophyta</taxon>
        <taxon>Spermatophyta</taxon>
        <taxon>Magnoliopsida</taxon>
        <taxon>eudicotyledons</taxon>
        <taxon>Gunneridae</taxon>
        <taxon>Pentapetalae</taxon>
        <taxon>rosids</taxon>
        <taxon>malvids</taxon>
        <taxon>Sapindales</taxon>
        <taxon>Anacardiaceae</taxon>
        <taxon>Pistacia</taxon>
    </lineage>
</organism>
<protein>
    <submittedName>
        <fullName evidence="1">Uncharacterized protein</fullName>
    </submittedName>
</protein>
<keyword evidence="2" id="KW-1185">Reference proteome</keyword>
<reference evidence="2" key="1">
    <citation type="journal article" date="2023" name="G3 (Bethesda)">
        <title>Genome assembly and association tests identify interacting loci associated with vigor, precocity, and sex in interspecific pistachio rootstocks.</title>
        <authorList>
            <person name="Palmer W."/>
            <person name="Jacygrad E."/>
            <person name="Sagayaradj S."/>
            <person name="Cavanaugh K."/>
            <person name="Han R."/>
            <person name="Bertier L."/>
            <person name="Beede B."/>
            <person name="Kafkas S."/>
            <person name="Golino D."/>
            <person name="Preece J."/>
            <person name="Michelmore R."/>
        </authorList>
    </citation>
    <scope>NUCLEOTIDE SEQUENCE [LARGE SCALE GENOMIC DNA]</scope>
</reference>
<evidence type="ECO:0000313" key="2">
    <source>
        <dbReference type="Proteomes" id="UP001163603"/>
    </source>
</evidence>
<dbReference type="Proteomes" id="UP001163603">
    <property type="component" value="Chromosome 2"/>
</dbReference>
<evidence type="ECO:0000313" key="1">
    <source>
        <dbReference type="EMBL" id="KAJ0049444.1"/>
    </source>
</evidence>
<accession>A0ACC0ZFU6</accession>
<comment type="caution">
    <text evidence="1">The sequence shown here is derived from an EMBL/GenBank/DDBJ whole genome shotgun (WGS) entry which is preliminary data.</text>
</comment>
<proteinExistence type="predicted"/>